<keyword evidence="7 18" id="KW-0808">Transferase</keyword>
<dbReference type="GO" id="GO:0005524">
    <property type="term" value="F:ATP binding"/>
    <property type="evidence" value="ECO:0007669"/>
    <property type="project" value="UniProtKB-KW"/>
</dbReference>
<dbReference type="GO" id="GO:0004674">
    <property type="term" value="F:protein serine/threonine kinase activity"/>
    <property type="evidence" value="ECO:0007669"/>
    <property type="project" value="UniProtKB-KW"/>
</dbReference>
<evidence type="ECO:0000256" key="8">
    <source>
        <dbReference type="ARBA" id="ARBA00022707"/>
    </source>
</evidence>
<comment type="similarity">
    <text evidence="2">Belongs to the protein kinase superfamily. Ser/Thr protein kinase family.</text>
</comment>
<evidence type="ECO:0000256" key="6">
    <source>
        <dbReference type="ARBA" id="ARBA00022626"/>
    </source>
</evidence>
<comment type="catalytic activity">
    <reaction evidence="15">
        <text>L-seryl-[protein] + ATP = O-phospho-L-seryl-[protein] + ADP + H(+)</text>
        <dbReference type="Rhea" id="RHEA:17989"/>
        <dbReference type="Rhea" id="RHEA-COMP:9863"/>
        <dbReference type="Rhea" id="RHEA-COMP:11604"/>
        <dbReference type="ChEBI" id="CHEBI:15378"/>
        <dbReference type="ChEBI" id="CHEBI:29999"/>
        <dbReference type="ChEBI" id="CHEBI:30616"/>
        <dbReference type="ChEBI" id="CHEBI:83421"/>
        <dbReference type="ChEBI" id="CHEBI:456216"/>
        <dbReference type="EC" id="2.7.11.1"/>
    </reaction>
</comment>
<evidence type="ECO:0000256" key="16">
    <source>
        <dbReference type="SAM" id="MobiDB-lite"/>
    </source>
</evidence>
<evidence type="ECO:0000313" key="18">
    <source>
        <dbReference type="EMBL" id="KAL1546557.1"/>
    </source>
</evidence>
<feature type="compositionally biased region" description="Polar residues" evidence="16">
    <location>
        <begin position="1"/>
        <end position="11"/>
    </location>
</feature>
<evidence type="ECO:0000256" key="4">
    <source>
        <dbReference type="ARBA" id="ARBA00022475"/>
    </source>
</evidence>
<dbReference type="InterPro" id="IPR001245">
    <property type="entry name" value="Ser-Thr/Tyr_kinase_cat_dom"/>
</dbReference>
<feature type="domain" description="Protein kinase" evidence="17">
    <location>
        <begin position="58"/>
        <end position="323"/>
    </location>
</feature>
<keyword evidence="19" id="KW-1185">Reference proteome</keyword>
<feature type="region of interest" description="Disordered" evidence="16">
    <location>
        <begin position="1"/>
        <end position="21"/>
    </location>
</feature>
<dbReference type="InterPro" id="IPR045845">
    <property type="entry name" value="BSK"/>
</dbReference>
<reference evidence="18 19" key="1">
    <citation type="submission" date="2024-06" db="EMBL/GenBank/DDBJ databases">
        <title>A chromosome level genome sequence of Diviner's sage (Salvia divinorum).</title>
        <authorList>
            <person name="Ford S.A."/>
            <person name="Ro D.-K."/>
            <person name="Ness R.W."/>
            <person name="Phillips M.A."/>
        </authorList>
    </citation>
    <scope>NUCLEOTIDE SEQUENCE [LARGE SCALE GENOMIC DNA]</scope>
    <source>
        <strain evidence="18">SAF-2024a</strain>
        <tissue evidence="18">Leaf</tissue>
    </source>
</reference>
<dbReference type="PANTHER" id="PTHR45863">
    <property type="entry name" value="SERINE/THREONINE-PROTEIN KINASE BSK5"/>
    <property type="match status" value="1"/>
</dbReference>
<proteinExistence type="inferred from homology"/>
<dbReference type="InterPro" id="IPR000719">
    <property type="entry name" value="Prot_kinase_dom"/>
</dbReference>
<dbReference type="SUPFAM" id="SSF48452">
    <property type="entry name" value="TPR-like"/>
    <property type="match status" value="1"/>
</dbReference>
<keyword evidence="10 18" id="KW-0418">Kinase</keyword>
<accession>A0ABD1GRA5</accession>
<evidence type="ECO:0000256" key="14">
    <source>
        <dbReference type="ARBA" id="ARBA00047899"/>
    </source>
</evidence>
<sequence length="490" mass="55166">MGCFQSKTANVHSPDLPPLPDTKTDLANVEQTDQDQILVFKEFGLADLRAATNGFSNDLIVSESGEKAPNVVYRGKLRSNRLVAIKRFSKQSWPDPQQFVAEAAGVGKVRHKRLVNLIGCCAEGDERLLVAEYMPNDTLSKHLFHWDKQPLPWEMRVRVACHIAQALDCCNSENRKIYHDLNAYRVLFDEEGDPRLSSFGLMKNSRDGKSYSTNLAYTPPEFLRTGRVIPESVIYSYGTVLLDLLSGKHIPPSHALDLIRGKNVLLLMDSSLEGQYTNEDATALVELASKCLQWEARDRPDLKFLLTAVAALQKQEVASHLLMNLTKNPIVLPTMVSPLGKACSRMDLTAVHDILLKTGYRDEDGTDNELSFQEWTQQVQDMLNMKKFGDIAFKDKDFKNAVEYYSKLVSMMPVPSGTVFVRRALSYLMIEQAELALRDAMQAQVCLPEWPMAFYMQALALSKLGMETDAQDMLNDGASFEAKKQNSWRN</sequence>
<dbReference type="SUPFAM" id="SSF56112">
    <property type="entry name" value="Protein kinase-like (PK-like)"/>
    <property type="match status" value="1"/>
</dbReference>
<keyword evidence="12" id="KW-0472">Membrane</keyword>
<dbReference type="EMBL" id="JBEAFC010000008">
    <property type="protein sequence ID" value="KAL1546557.1"/>
    <property type="molecule type" value="Genomic_DNA"/>
</dbReference>
<dbReference type="FunFam" id="3.30.200.20:FF:000154">
    <property type="entry name" value="probable serine/threonine-protein kinase At4g35230"/>
    <property type="match status" value="1"/>
</dbReference>
<dbReference type="PANTHER" id="PTHR45863:SF8">
    <property type="entry name" value="PROTEIN KINASE DOMAIN-CONTAINING PROTEIN"/>
    <property type="match status" value="1"/>
</dbReference>
<dbReference type="Gene3D" id="1.10.510.10">
    <property type="entry name" value="Transferase(Phosphotransferase) domain 1"/>
    <property type="match status" value="1"/>
</dbReference>
<dbReference type="PROSITE" id="PS50011">
    <property type="entry name" value="PROTEIN_KINASE_DOM"/>
    <property type="match status" value="1"/>
</dbReference>
<gene>
    <name evidence="18" type="primary">BSK2</name>
    <name evidence="18" type="ORF">AAHA92_23138</name>
</gene>
<comment type="caution">
    <text evidence="18">The sequence shown here is derived from an EMBL/GenBank/DDBJ whole genome shotgun (WGS) entry which is preliminary data.</text>
</comment>
<evidence type="ECO:0000256" key="1">
    <source>
        <dbReference type="ARBA" id="ARBA00004193"/>
    </source>
</evidence>
<dbReference type="InterPro" id="IPR058209">
    <property type="entry name" value="TPR_BSK1_C"/>
</dbReference>
<evidence type="ECO:0000256" key="15">
    <source>
        <dbReference type="ARBA" id="ARBA00048679"/>
    </source>
</evidence>
<protein>
    <recommendedName>
        <fullName evidence="3">non-specific serine/threonine protein kinase</fullName>
        <ecNumber evidence="3">2.7.11.1</ecNumber>
    </recommendedName>
</protein>
<comment type="catalytic activity">
    <reaction evidence="14">
        <text>L-threonyl-[protein] + ATP = O-phospho-L-threonyl-[protein] + ADP + H(+)</text>
        <dbReference type="Rhea" id="RHEA:46608"/>
        <dbReference type="Rhea" id="RHEA-COMP:11060"/>
        <dbReference type="Rhea" id="RHEA-COMP:11605"/>
        <dbReference type="ChEBI" id="CHEBI:15378"/>
        <dbReference type="ChEBI" id="CHEBI:30013"/>
        <dbReference type="ChEBI" id="CHEBI:30616"/>
        <dbReference type="ChEBI" id="CHEBI:61977"/>
        <dbReference type="ChEBI" id="CHEBI:456216"/>
        <dbReference type="EC" id="2.7.11.1"/>
    </reaction>
</comment>
<dbReference type="Gene3D" id="3.30.200.20">
    <property type="entry name" value="Phosphorylase Kinase, domain 1"/>
    <property type="match status" value="1"/>
</dbReference>
<dbReference type="FunFam" id="1.10.510.10:FF:000069">
    <property type="entry name" value="probable serine/threonine-protein kinase At5g41260"/>
    <property type="match status" value="1"/>
</dbReference>
<keyword evidence="8" id="KW-0519">Myristate</keyword>
<name>A0ABD1GRA5_SALDI</name>
<dbReference type="AlphaFoldDB" id="A0ABD1GRA5"/>
<keyword evidence="13" id="KW-0449">Lipoprotein</keyword>
<evidence type="ECO:0000256" key="3">
    <source>
        <dbReference type="ARBA" id="ARBA00012513"/>
    </source>
</evidence>
<dbReference type="InterPro" id="IPR011009">
    <property type="entry name" value="Kinase-like_dom_sf"/>
</dbReference>
<keyword evidence="5" id="KW-0723">Serine/threonine-protein kinase</keyword>
<evidence type="ECO:0000256" key="13">
    <source>
        <dbReference type="ARBA" id="ARBA00023288"/>
    </source>
</evidence>
<comment type="subcellular location">
    <subcellularLocation>
        <location evidence="1">Cell membrane</location>
        <topology evidence="1">Lipid-anchor</topology>
    </subcellularLocation>
</comment>
<keyword evidence="4" id="KW-1003">Cell membrane</keyword>
<evidence type="ECO:0000259" key="17">
    <source>
        <dbReference type="PROSITE" id="PS50011"/>
    </source>
</evidence>
<evidence type="ECO:0000313" key="19">
    <source>
        <dbReference type="Proteomes" id="UP001567538"/>
    </source>
</evidence>
<evidence type="ECO:0000256" key="12">
    <source>
        <dbReference type="ARBA" id="ARBA00023136"/>
    </source>
</evidence>
<evidence type="ECO:0000256" key="11">
    <source>
        <dbReference type="ARBA" id="ARBA00022840"/>
    </source>
</evidence>
<dbReference type="Pfam" id="PF25575">
    <property type="entry name" value="TPR_BSK1_C"/>
    <property type="match status" value="1"/>
</dbReference>
<keyword evidence="11" id="KW-0067">ATP-binding</keyword>
<dbReference type="InterPro" id="IPR011990">
    <property type="entry name" value="TPR-like_helical_dom_sf"/>
</dbReference>
<dbReference type="GO" id="GO:0005886">
    <property type="term" value="C:plasma membrane"/>
    <property type="evidence" value="ECO:0007669"/>
    <property type="project" value="UniProtKB-SubCell"/>
</dbReference>
<evidence type="ECO:0000256" key="7">
    <source>
        <dbReference type="ARBA" id="ARBA00022679"/>
    </source>
</evidence>
<dbReference type="Pfam" id="PF07714">
    <property type="entry name" value="PK_Tyr_Ser-Thr"/>
    <property type="match status" value="1"/>
</dbReference>
<dbReference type="Proteomes" id="UP001567538">
    <property type="component" value="Unassembled WGS sequence"/>
</dbReference>
<evidence type="ECO:0000256" key="10">
    <source>
        <dbReference type="ARBA" id="ARBA00022777"/>
    </source>
</evidence>
<evidence type="ECO:0000256" key="5">
    <source>
        <dbReference type="ARBA" id="ARBA00022527"/>
    </source>
</evidence>
<dbReference type="GO" id="GO:0009742">
    <property type="term" value="P:brassinosteroid mediated signaling pathway"/>
    <property type="evidence" value="ECO:0007669"/>
    <property type="project" value="UniProtKB-KW"/>
</dbReference>
<dbReference type="FunFam" id="1.25.40.10:FF:000016">
    <property type="entry name" value="probable serine/threonine-protein kinase At4g35230"/>
    <property type="match status" value="1"/>
</dbReference>
<keyword evidence="6" id="KW-1070">Brassinosteroid signaling pathway</keyword>
<evidence type="ECO:0000256" key="9">
    <source>
        <dbReference type="ARBA" id="ARBA00022741"/>
    </source>
</evidence>
<keyword evidence="9" id="KW-0547">Nucleotide-binding</keyword>
<evidence type="ECO:0000256" key="2">
    <source>
        <dbReference type="ARBA" id="ARBA00008684"/>
    </source>
</evidence>
<dbReference type="EC" id="2.7.11.1" evidence="3"/>
<organism evidence="18 19">
    <name type="scientific">Salvia divinorum</name>
    <name type="common">Maria pastora</name>
    <name type="synonym">Diviner's sage</name>
    <dbReference type="NCBI Taxonomy" id="28513"/>
    <lineage>
        <taxon>Eukaryota</taxon>
        <taxon>Viridiplantae</taxon>
        <taxon>Streptophyta</taxon>
        <taxon>Embryophyta</taxon>
        <taxon>Tracheophyta</taxon>
        <taxon>Spermatophyta</taxon>
        <taxon>Magnoliopsida</taxon>
        <taxon>eudicotyledons</taxon>
        <taxon>Gunneridae</taxon>
        <taxon>Pentapetalae</taxon>
        <taxon>asterids</taxon>
        <taxon>lamiids</taxon>
        <taxon>Lamiales</taxon>
        <taxon>Lamiaceae</taxon>
        <taxon>Nepetoideae</taxon>
        <taxon>Mentheae</taxon>
        <taxon>Salviinae</taxon>
        <taxon>Salvia</taxon>
        <taxon>Salvia subgen. Calosphace</taxon>
    </lineage>
</organism>
<dbReference type="Gene3D" id="1.25.40.10">
    <property type="entry name" value="Tetratricopeptide repeat domain"/>
    <property type="match status" value="1"/>
</dbReference>